<dbReference type="GO" id="GO:0005886">
    <property type="term" value="C:plasma membrane"/>
    <property type="evidence" value="ECO:0007669"/>
    <property type="project" value="UniProtKB-SubCell"/>
</dbReference>
<dbReference type="InterPro" id="IPR004089">
    <property type="entry name" value="MCPsignal_dom"/>
</dbReference>
<dbReference type="GO" id="GO:0007165">
    <property type="term" value="P:signal transduction"/>
    <property type="evidence" value="ECO:0007669"/>
    <property type="project" value="UniProtKB-KW"/>
</dbReference>
<accession>A0A7Y7WJR4</accession>
<comment type="similarity">
    <text evidence="9">Belongs to the methyl-accepting chemotaxis (MCP) protein family.</text>
</comment>
<dbReference type="CDD" id="cd06225">
    <property type="entry name" value="HAMP"/>
    <property type="match status" value="1"/>
</dbReference>
<keyword evidence="11" id="KW-0175">Coiled coil</keyword>
<dbReference type="SUPFAM" id="SSF58104">
    <property type="entry name" value="Methyl-accepting chemotaxis protein (MCP) signaling domain"/>
    <property type="match status" value="1"/>
</dbReference>
<evidence type="ECO:0000256" key="4">
    <source>
        <dbReference type="ARBA" id="ARBA00022500"/>
    </source>
</evidence>
<keyword evidence="3" id="KW-0488">Methylation</keyword>
<dbReference type="EMBL" id="JACAPU010000044">
    <property type="protein sequence ID" value="NWB50568.1"/>
    <property type="molecule type" value="Genomic_DNA"/>
</dbReference>
<dbReference type="Pfam" id="PF12729">
    <property type="entry name" value="4HB_MCP_1"/>
    <property type="match status" value="1"/>
</dbReference>
<feature type="region of interest" description="Disordered" evidence="12">
    <location>
        <begin position="287"/>
        <end position="310"/>
    </location>
</feature>
<keyword evidence="4" id="KW-0145">Chemotaxis</keyword>
<keyword evidence="2" id="KW-1003">Cell membrane</keyword>
<evidence type="ECO:0000256" key="6">
    <source>
        <dbReference type="ARBA" id="ARBA00022989"/>
    </source>
</evidence>
<evidence type="ECO:0000259" key="14">
    <source>
        <dbReference type="PROSITE" id="PS50111"/>
    </source>
</evidence>
<dbReference type="CDD" id="cd11386">
    <property type="entry name" value="MCP_signal"/>
    <property type="match status" value="1"/>
</dbReference>
<evidence type="ECO:0000256" key="1">
    <source>
        <dbReference type="ARBA" id="ARBA00004651"/>
    </source>
</evidence>
<evidence type="ECO:0000256" key="13">
    <source>
        <dbReference type="SAM" id="Phobius"/>
    </source>
</evidence>
<evidence type="ECO:0000256" key="2">
    <source>
        <dbReference type="ARBA" id="ARBA00022475"/>
    </source>
</evidence>
<dbReference type="SMART" id="SM00283">
    <property type="entry name" value="MA"/>
    <property type="match status" value="1"/>
</dbReference>
<feature type="domain" description="HAMP" evidence="15">
    <location>
        <begin position="215"/>
        <end position="267"/>
    </location>
</feature>
<evidence type="ECO:0000259" key="15">
    <source>
        <dbReference type="PROSITE" id="PS50885"/>
    </source>
</evidence>
<evidence type="ECO:0000256" key="11">
    <source>
        <dbReference type="SAM" id="Coils"/>
    </source>
</evidence>
<evidence type="ECO:0000313" key="16">
    <source>
        <dbReference type="EMBL" id="NWB50568.1"/>
    </source>
</evidence>
<evidence type="ECO:0000256" key="5">
    <source>
        <dbReference type="ARBA" id="ARBA00022692"/>
    </source>
</evidence>
<dbReference type="SMART" id="SM00304">
    <property type="entry name" value="HAMP"/>
    <property type="match status" value="1"/>
</dbReference>
<dbReference type="InterPro" id="IPR047347">
    <property type="entry name" value="YvaQ-like_sensor"/>
</dbReference>
<dbReference type="GO" id="GO:0004888">
    <property type="term" value="F:transmembrane signaling receptor activity"/>
    <property type="evidence" value="ECO:0007669"/>
    <property type="project" value="InterPro"/>
</dbReference>
<dbReference type="PRINTS" id="PR00260">
    <property type="entry name" value="CHEMTRNSDUCR"/>
</dbReference>
<feature type="compositionally biased region" description="Low complexity" evidence="12">
    <location>
        <begin position="287"/>
        <end position="300"/>
    </location>
</feature>
<protein>
    <submittedName>
        <fullName evidence="16">MCP four helix bundle domain-containing protein</fullName>
    </submittedName>
</protein>
<organism evidence="16 17">
    <name type="scientific">Pseudomonas gingeri</name>
    <dbReference type="NCBI Taxonomy" id="117681"/>
    <lineage>
        <taxon>Bacteria</taxon>
        <taxon>Pseudomonadati</taxon>
        <taxon>Pseudomonadota</taxon>
        <taxon>Gammaproteobacteria</taxon>
        <taxon>Pseudomonadales</taxon>
        <taxon>Pseudomonadaceae</taxon>
        <taxon>Pseudomonas</taxon>
    </lineage>
</organism>
<dbReference type="Pfam" id="PF00672">
    <property type="entry name" value="HAMP"/>
    <property type="match status" value="1"/>
</dbReference>
<comment type="subcellular location">
    <subcellularLocation>
        <location evidence="1">Cell membrane</location>
        <topology evidence="1">Multi-pass membrane protein</topology>
    </subcellularLocation>
</comment>
<proteinExistence type="inferred from homology"/>
<keyword evidence="7 13" id="KW-0472">Membrane</keyword>
<dbReference type="InterPro" id="IPR024478">
    <property type="entry name" value="HlyB_4HB_MCP"/>
</dbReference>
<feature type="domain" description="Methyl-accepting transducer" evidence="14">
    <location>
        <begin position="272"/>
        <end position="487"/>
    </location>
</feature>
<sequence>MKWFYDLRIATKLIASFLVVLALTAAMGVFAVIQLGQVNQTATDMRDNWLPSVRLASGMRFFVANYRIKELRYVLTDDAAERTQYEQEAADARKEVDTRIVRYEKDGLISSPAEQALFDTFKTDWESYLASSKTLLNEARQGSREQAMAVLRGDSKRTFEVISTDLLKIIELNDAGATAANQRGNELYTNARMSIMAAVIVALLVGIALALFISRIIANPLKTAASVASQLAEGNLAVTIEPGSKDETGRVLTAMQTMVGKLSQIIGEVRTAADNLASASEEVSATAQSMSQATSEQAASVEETSASVEQMSASINQNTENAKVTDGMASKAAKEATDGGDSVQQTVQAMKKIAQRISIIDDIAYQTNLLALNAAIEAARAGEHGKGFAVVAAEVRKLAERSQVAAQEIGELSTSSVEMAERAGHLLNEMVPSINKTSDLVQEITAASEEQAAGVAQINTAMNQLNQVTQQNASSSEELAATAEEMSSQAEQLQQAMSFFTLEAANASVNVAQGKSRAAGGGMTRSVVRAPQPALHKSFASAVGPDESEFTRF</sequence>
<dbReference type="InterPro" id="IPR003660">
    <property type="entry name" value="HAMP_dom"/>
</dbReference>
<dbReference type="PANTHER" id="PTHR43531">
    <property type="entry name" value="PROTEIN ICFG"/>
    <property type="match status" value="1"/>
</dbReference>
<evidence type="ECO:0000256" key="8">
    <source>
        <dbReference type="ARBA" id="ARBA00023224"/>
    </source>
</evidence>
<evidence type="ECO:0000256" key="3">
    <source>
        <dbReference type="ARBA" id="ARBA00022481"/>
    </source>
</evidence>
<keyword evidence="8 10" id="KW-0807">Transducer</keyword>
<dbReference type="FunFam" id="1.10.287.950:FF:000001">
    <property type="entry name" value="Methyl-accepting chemotaxis sensory transducer"/>
    <property type="match status" value="1"/>
</dbReference>
<dbReference type="RefSeq" id="WP_100939929.1">
    <property type="nucleotide sequence ID" value="NZ_JACAPU010000044.1"/>
</dbReference>
<dbReference type="Proteomes" id="UP000582981">
    <property type="component" value="Unassembled WGS sequence"/>
</dbReference>
<feature type="transmembrane region" description="Helical" evidence="13">
    <location>
        <begin position="193"/>
        <end position="213"/>
    </location>
</feature>
<dbReference type="InterPro" id="IPR051310">
    <property type="entry name" value="MCP_chemotaxis"/>
</dbReference>
<evidence type="ECO:0000313" key="17">
    <source>
        <dbReference type="Proteomes" id="UP000582981"/>
    </source>
</evidence>
<keyword evidence="6 13" id="KW-1133">Transmembrane helix</keyword>
<dbReference type="Pfam" id="PF00015">
    <property type="entry name" value="MCPsignal"/>
    <property type="match status" value="1"/>
</dbReference>
<gene>
    <name evidence="16" type="ORF">HX829_29255</name>
</gene>
<evidence type="ECO:0000256" key="7">
    <source>
        <dbReference type="ARBA" id="ARBA00023136"/>
    </source>
</evidence>
<evidence type="ECO:0000256" key="12">
    <source>
        <dbReference type="SAM" id="MobiDB-lite"/>
    </source>
</evidence>
<dbReference type="GO" id="GO:0006935">
    <property type="term" value="P:chemotaxis"/>
    <property type="evidence" value="ECO:0007669"/>
    <property type="project" value="UniProtKB-KW"/>
</dbReference>
<name>A0A7Y7WJR4_9PSED</name>
<evidence type="ECO:0000256" key="10">
    <source>
        <dbReference type="PROSITE-ProRule" id="PRU00284"/>
    </source>
</evidence>
<dbReference type="Gene3D" id="1.10.287.950">
    <property type="entry name" value="Methyl-accepting chemotaxis protein"/>
    <property type="match status" value="1"/>
</dbReference>
<dbReference type="PROSITE" id="PS50111">
    <property type="entry name" value="CHEMOTAXIS_TRANSDUC_2"/>
    <property type="match status" value="1"/>
</dbReference>
<dbReference type="PANTHER" id="PTHR43531:SF11">
    <property type="entry name" value="METHYL-ACCEPTING CHEMOTAXIS PROTEIN 3"/>
    <property type="match status" value="1"/>
</dbReference>
<dbReference type="PROSITE" id="PS50885">
    <property type="entry name" value="HAMP"/>
    <property type="match status" value="1"/>
</dbReference>
<dbReference type="AlphaFoldDB" id="A0A7Y7WJR4"/>
<feature type="coiled-coil region" evidence="11">
    <location>
        <begin position="458"/>
        <end position="503"/>
    </location>
</feature>
<evidence type="ECO:0000256" key="9">
    <source>
        <dbReference type="ARBA" id="ARBA00029447"/>
    </source>
</evidence>
<comment type="caution">
    <text evidence="16">The sequence shown here is derived from an EMBL/GenBank/DDBJ whole genome shotgun (WGS) entry which is preliminary data.</text>
</comment>
<reference evidence="16 17" key="1">
    <citation type="submission" date="2020-04" db="EMBL/GenBank/DDBJ databases">
        <title>Molecular characterization of pseudomonads from Agaricus bisporus reveal novel blotch 2 pathogens in Western Europe.</title>
        <authorList>
            <person name="Taparia T."/>
            <person name="Krijger M."/>
            <person name="Haynes E."/>
            <person name="Elpinstone J.G."/>
            <person name="Noble R."/>
            <person name="Van Der Wolf J."/>
        </authorList>
    </citation>
    <scope>NUCLEOTIDE SEQUENCE [LARGE SCALE GENOMIC DNA]</scope>
    <source>
        <strain evidence="16 17">F1001</strain>
    </source>
</reference>
<dbReference type="InterPro" id="IPR004090">
    <property type="entry name" value="Chemotax_Me-accpt_rcpt"/>
</dbReference>
<dbReference type="CDD" id="cd19411">
    <property type="entry name" value="MCP2201-like_sensor"/>
    <property type="match status" value="1"/>
</dbReference>
<keyword evidence="5 13" id="KW-0812">Transmembrane</keyword>